<comment type="caution">
    <text evidence="1">The sequence shown here is derived from an EMBL/GenBank/DDBJ whole genome shotgun (WGS) entry which is preliminary data.</text>
</comment>
<reference evidence="2" key="1">
    <citation type="submission" date="2016-06" db="EMBL/GenBank/DDBJ databases">
        <title>Parallel loss of symbiosis genes in relatives of nitrogen-fixing non-legume Parasponia.</title>
        <authorList>
            <person name="Van Velzen R."/>
            <person name="Holmer R."/>
            <person name="Bu F."/>
            <person name="Rutten L."/>
            <person name="Van Zeijl A."/>
            <person name="Liu W."/>
            <person name="Santuari L."/>
            <person name="Cao Q."/>
            <person name="Sharma T."/>
            <person name="Shen D."/>
            <person name="Roswanjaya Y."/>
            <person name="Wardhani T."/>
            <person name="Kalhor M.S."/>
            <person name="Jansen J."/>
            <person name="Van den Hoogen J."/>
            <person name="Gungor B."/>
            <person name="Hartog M."/>
            <person name="Hontelez J."/>
            <person name="Verver J."/>
            <person name="Yang W.-C."/>
            <person name="Schijlen E."/>
            <person name="Repin R."/>
            <person name="Schilthuizen M."/>
            <person name="Schranz E."/>
            <person name="Heidstra R."/>
            <person name="Miyata K."/>
            <person name="Fedorova E."/>
            <person name="Kohlen W."/>
            <person name="Bisseling T."/>
            <person name="Smit S."/>
            <person name="Geurts R."/>
        </authorList>
    </citation>
    <scope>NUCLEOTIDE SEQUENCE [LARGE SCALE GENOMIC DNA]</scope>
    <source>
        <strain evidence="2">cv. RG33-2</strain>
    </source>
</reference>
<sequence length="88" mass="9733">MVTEEVLLRSSFKSENLFNPTNKALYPTSPSTVRVWLITFLEKVFSEEIFDKCEVNLDAEAVLQETVSTAVSGEAGSVNMATWVGEAE</sequence>
<gene>
    <name evidence="1" type="ORF">TorRG33x02_086660</name>
</gene>
<dbReference type="InParanoid" id="A0A2P5FCK0"/>
<dbReference type="EMBL" id="JXTC01000044">
    <property type="protein sequence ID" value="PON95520.1"/>
    <property type="molecule type" value="Genomic_DNA"/>
</dbReference>
<evidence type="ECO:0000313" key="2">
    <source>
        <dbReference type="Proteomes" id="UP000237000"/>
    </source>
</evidence>
<dbReference type="AlphaFoldDB" id="A0A2P5FCK0"/>
<evidence type="ECO:0000313" key="1">
    <source>
        <dbReference type="EMBL" id="PON95520.1"/>
    </source>
</evidence>
<protein>
    <submittedName>
        <fullName evidence="1">Uncharacterized protein</fullName>
    </submittedName>
</protein>
<proteinExistence type="predicted"/>
<keyword evidence="2" id="KW-1185">Reference proteome</keyword>
<name>A0A2P5FCK0_TREOI</name>
<organism evidence="1 2">
    <name type="scientific">Trema orientale</name>
    <name type="common">Charcoal tree</name>
    <name type="synonym">Celtis orientalis</name>
    <dbReference type="NCBI Taxonomy" id="63057"/>
    <lineage>
        <taxon>Eukaryota</taxon>
        <taxon>Viridiplantae</taxon>
        <taxon>Streptophyta</taxon>
        <taxon>Embryophyta</taxon>
        <taxon>Tracheophyta</taxon>
        <taxon>Spermatophyta</taxon>
        <taxon>Magnoliopsida</taxon>
        <taxon>eudicotyledons</taxon>
        <taxon>Gunneridae</taxon>
        <taxon>Pentapetalae</taxon>
        <taxon>rosids</taxon>
        <taxon>fabids</taxon>
        <taxon>Rosales</taxon>
        <taxon>Cannabaceae</taxon>
        <taxon>Trema</taxon>
    </lineage>
</organism>
<dbReference type="Proteomes" id="UP000237000">
    <property type="component" value="Unassembled WGS sequence"/>
</dbReference>
<accession>A0A2P5FCK0</accession>